<dbReference type="EMBL" id="LNQR01000056">
    <property type="protein sequence ID" value="KWT86808.1"/>
    <property type="molecule type" value="Genomic_DNA"/>
</dbReference>
<keyword evidence="4" id="KW-1185">Reference proteome</keyword>
<dbReference type="InterPro" id="IPR036812">
    <property type="entry name" value="NAD(P)_OxRdtase_dom_sf"/>
</dbReference>
<dbReference type="PROSITE" id="PS51318">
    <property type="entry name" value="TAT"/>
    <property type="match status" value="1"/>
</dbReference>
<dbReference type="PANTHER" id="PTHR43312:SF1">
    <property type="entry name" value="NADP-DEPENDENT OXIDOREDUCTASE DOMAIN-CONTAINING PROTEIN"/>
    <property type="match status" value="1"/>
</dbReference>
<comment type="caution">
    <text evidence="3">The sequence shown here is derived from an EMBL/GenBank/DDBJ whole genome shotgun (WGS) entry which is preliminary data.</text>
</comment>
<feature type="signal peptide" evidence="1">
    <location>
        <begin position="1"/>
        <end position="26"/>
    </location>
</feature>
<dbReference type="SUPFAM" id="SSF51430">
    <property type="entry name" value="NAD(P)-linked oxidoreductase"/>
    <property type="match status" value="1"/>
</dbReference>
<reference evidence="3 4" key="1">
    <citation type="submission" date="2015-11" db="EMBL/GenBank/DDBJ databases">
        <authorList>
            <person name="Lin W."/>
        </authorList>
    </citation>
    <scope>NUCLEOTIDE SEQUENCE [LARGE SCALE GENOMIC DNA]</scope>
    <source>
        <strain evidence="3 4">HCH-1</strain>
    </source>
</reference>
<feature type="domain" description="NADP-dependent oxidoreductase" evidence="2">
    <location>
        <begin position="62"/>
        <end position="243"/>
    </location>
</feature>
<dbReference type="RefSeq" id="WP_085052152.1">
    <property type="nucleotide sequence ID" value="NZ_LNQR01000056.1"/>
</dbReference>
<feature type="chain" id="PRO_5046107313" description="NADP-dependent oxidoreductase domain-containing protein" evidence="1">
    <location>
        <begin position="27"/>
        <end position="397"/>
    </location>
</feature>
<dbReference type="CDD" id="cd19105">
    <property type="entry name" value="AKR_unchar"/>
    <property type="match status" value="1"/>
</dbReference>
<evidence type="ECO:0000313" key="3">
    <source>
        <dbReference type="EMBL" id="KWT86808.1"/>
    </source>
</evidence>
<sequence>MRRRDFLKAGAVVAAASALISPAASAAEETAGSVKRYTEIGKTGLKMSDISCGCGGLPSASLVLRAIDKGINYFDTAPDYGKSESYIGEAMKSIKRDKVIIASKFCTPMPYPGHLPVGSTKEQYIASVDGSLSRMKTDYLDFVFVHAIGEVDKDKDKELKRLLDENMLAAYQSLKKAGKVKFLAVSSHGPSNMEDLLLAAVNSGHYDMIMPAFNFMKFPKCPDVLKEAKKKGVGVVAMKTMAGAKDMNLDFKGADFAQSTFKWTLKHPEVNGLVVTMKSVADIDKYLPASGQQYTSADERILNQYASAYGSSYCRTGCGLCEGVCANGVEIAASLRYQMYFKDYGMEKRAMTSYAMLNNKADVCLTCKNTACTGACPYGLPVAQMLQETHQTLTFNV</sequence>
<dbReference type="PANTHER" id="PTHR43312">
    <property type="entry name" value="D-THREO-ALDOSE 1-DEHYDROGENASE"/>
    <property type="match status" value="1"/>
</dbReference>
<dbReference type="Pfam" id="PF00248">
    <property type="entry name" value="Aldo_ket_red"/>
    <property type="match status" value="1"/>
</dbReference>
<evidence type="ECO:0000256" key="1">
    <source>
        <dbReference type="SAM" id="SignalP"/>
    </source>
</evidence>
<evidence type="ECO:0000259" key="2">
    <source>
        <dbReference type="Pfam" id="PF00248"/>
    </source>
</evidence>
<gene>
    <name evidence="3" type="ORF">ASN18_1531</name>
</gene>
<keyword evidence="1" id="KW-0732">Signal</keyword>
<organism evidence="3 4">
    <name type="scientific">Candidatus Magnetominusculus xianensis</name>
    <dbReference type="NCBI Taxonomy" id="1748249"/>
    <lineage>
        <taxon>Bacteria</taxon>
        <taxon>Pseudomonadati</taxon>
        <taxon>Nitrospirota</taxon>
        <taxon>Nitrospiria</taxon>
        <taxon>Nitrospirales</taxon>
        <taxon>Nitrospiraceae</taxon>
        <taxon>Candidatus Magnetominusculus</taxon>
    </lineage>
</organism>
<dbReference type="Gene3D" id="3.20.20.100">
    <property type="entry name" value="NADP-dependent oxidoreductase domain"/>
    <property type="match status" value="1"/>
</dbReference>
<evidence type="ECO:0000313" key="4">
    <source>
        <dbReference type="Proteomes" id="UP000060487"/>
    </source>
</evidence>
<dbReference type="InterPro" id="IPR006311">
    <property type="entry name" value="TAT_signal"/>
</dbReference>
<dbReference type="SUPFAM" id="SSF46548">
    <property type="entry name" value="alpha-helical ferredoxin"/>
    <property type="match status" value="1"/>
</dbReference>
<dbReference type="NCBIfam" id="TIGR01409">
    <property type="entry name" value="TAT_signal_seq"/>
    <property type="match status" value="1"/>
</dbReference>
<accession>A0ABR5SH47</accession>
<name>A0ABR5SH47_9BACT</name>
<dbReference type="InterPro" id="IPR053135">
    <property type="entry name" value="AKR2_Oxidoreductase"/>
</dbReference>
<dbReference type="Proteomes" id="UP000060487">
    <property type="component" value="Unassembled WGS sequence"/>
</dbReference>
<dbReference type="InterPro" id="IPR023210">
    <property type="entry name" value="NADP_OxRdtase_dom"/>
</dbReference>
<protein>
    <recommendedName>
        <fullName evidence="2">NADP-dependent oxidoreductase domain-containing protein</fullName>
    </recommendedName>
</protein>
<proteinExistence type="predicted"/>
<dbReference type="InterPro" id="IPR019546">
    <property type="entry name" value="TAT_signal_bac_arc"/>
</dbReference>